<dbReference type="Pfam" id="PF06042">
    <property type="entry name" value="NTP_transf_6"/>
    <property type="match status" value="1"/>
</dbReference>
<evidence type="ECO:0008006" key="3">
    <source>
        <dbReference type="Google" id="ProtNLM"/>
    </source>
</evidence>
<dbReference type="PANTHER" id="PTHR39166:SF1">
    <property type="entry name" value="BLL1166 PROTEIN"/>
    <property type="match status" value="1"/>
</dbReference>
<accession>A0A5J6MUR5</accession>
<protein>
    <recommendedName>
        <fullName evidence="3">Nitrate reductase</fullName>
    </recommendedName>
</protein>
<keyword evidence="2" id="KW-1185">Reference proteome</keyword>
<evidence type="ECO:0000313" key="1">
    <source>
        <dbReference type="EMBL" id="QEX20893.1"/>
    </source>
</evidence>
<reference evidence="1 2" key="1">
    <citation type="submission" date="2019-08" db="EMBL/GenBank/DDBJ databases">
        <title>Hyperibacter terrae gen. nov., sp. nov. and Hyperibacter viscosus sp. nov., two new members in the family Rhodospirillaceae isolated from the rhizosphere of Hypericum perforatum.</title>
        <authorList>
            <person name="Noviana Z."/>
        </authorList>
    </citation>
    <scope>NUCLEOTIDE SEQUENCE [LARGE SCALE GENOMIC DNA]</scope>
    <source>
        <strain evidence="1 2">R5959</strain>
    </source>
</reference>
<dbReference type="Proteomes" id="UP000325797">
    <property type="component" value="Chromosome"/>
</dbReference>
<gene>
    <name evidence="1" type="ORF">FRZ61_08130</name>
</gene>
<name>A0A5J6MUR5_9PROT</name>
<dbReference type="KEGG" id="hadh:FRZ61_08130"/>
<dbReference type="RefSeq" id="WP_151115098.1">
    <property type="nucleotide sequence ID" value="NZ_CP042582.1"/>
</dbReference>
<dbReference type="InterPro" id="IPR009267">
    <property type="entry name" value="NTP_transf_6"/>
</dbReference>
<dbReference type="EMBL" id="CP042582">
    <property type="protein sequence ID" value="QEX20893.1"/>
    <property type="molecule type" value="Genomic_DNA"/>
</dbReference>
<organism evidence="1 2">
    <name type="scientific">Hypericibacter adhaerens</name>
    <dbReference type="NCBI Taxonomy" id="2602016"/>
    <lineage>
        <taxon>Bacteria</taxon>
        <taxon>Pseudomonadati</taxon>
        <taxon>Pseudomonadota</taxon>
        <taxon>Alphaproteobacteria</taxon>
        <taxon>Rhodospirillales</taxon>
        <taxon>Dongiaceae</taxon>
        <taxon>Hypericibacter</taxon>
    </lineage>
</organism>
<dbReference type="OrthoDB" id="9805247at2"/>
<sequence>MSEDAQRDRFLNLVRADEAAMAALRLARSLDLPDWAIGAGFLRNRLWDALTGERTGSAADDVDLLYFDPGDPEGRREPEIEARLTAARPDLVWQARNQARMHLKNGDPPYADTVDAIGHWLETCTAVAVRLEGDDGLTLLAPFGLEDLFGLICRPTPAGLRRLPAYLARMKSKGWDRRWKACRVLEG</sequence>
<dbReference type="AlphaFoldDB" id="A0A5J6MUR5"/>
<dbReference type="PANTHER" id="PTHR39166">
    <property type="entry name" value="BLL1166 PROTEIN"/>
    <property type="match status" value="1"/>
</dbReference>
<proteinExistence type="predicted"/>
<evidence type="ECO:0000313" key="2">
    <source>
        <dbReference type="Proteomes" id="UP000325797"/>
    </source>
</evidence>